<dbReference type="Gene3D" id="3.90.960.10">
    <property type="entry name" value="YbaK/aminoacyl-tRNA synthetase-associated domain"/>
    <property type="match status" value="1"/>
</dbReference>
<dbReference type="InterPro" id="IPR036754">
    <property type="entry name" value="YbaK/aa-tRNA-synt-asso_dom_sf"/>
</dbReference>
<name>A0A0F9VNJ0_9ZZZZ</name>
<dbReference type="AlphaFoldDB" id="A0A0F9VNJ0"/>
<dbReference type="PANTHER" id="PTHR33525:SF3">
    <property type="entry name" value="RIBONUCLEASE Y"/>
    <property type="match status" value="1"/>
</dbReference>
<dbReference type="PIRSF" id="PIRSF036888">
    <property type="entry name" value="HDGYPm_UCP036888"/>
    <property type="match status" value="1"/>
</dbReference>
<dbReference type="InterPro" id="IPR052340">
    <property type="entry name" value="RNase_Y/CdgJ"/>
</dbReference>
<dbReference type="InterPro" id="IPR007214">
    <property type="entry name" value="YbaK/aa-tRNA-synth-assoc-dom"/>
</dbReference>
<feature type="domain" description="HDOD" evidence="1">
    <location>
        <begin position="195"/>
        <end position="395"/>
    </location>
</feature>
<proteinExistence type="predicted"/>
<dbReference type="SUPFAM" id="SSF109604">
    <property type="entry name" value="HD-domain/PDEase-like"/>
    <property type="match status" value="1"/>
</dbReference>
<dbReference type="InterPro" id="IPR013976">
    <property type="entry name" value="HDOD"/>
</dbReference>
<dbReference type="GO" id="GO:0002161">
    <property type="term" value="F:aminoacyl-tRNA deacylase activity"/>
    <property type="evidence" value="ECO:0007669"/>
    <property type="project" value="InterPro"/>
</dbReference>
<protein>
    <recommendedName>
        <fullName evidence="1">HDOD domain-containing protein</fullName>
    </recommendedName>
</protein>
<accession>A0A0F9VNJ0</accession>
<dbReference type="PROSITE" id="PS51833">
    <property type="entry name" value="HDOD"/>
    <property type="match status" value="1"/>
</dbReference>
<dbReference type="PANTHER" id="PTHR33525">
    <property type="match status" value="1"/>
</dbReference>
<dbReference type="InterPro" id="IPR014627">
    <property type="entry name" value="UCP036888_HDGYP-like"/>
</dbReference>
<dbReference type="SUPFAM" id="SSF55826">
    <property type="entry name" value="YbaK/ProRS associated domain"/>
    <property type="match status" value="1"/>
</dbReference>
<organism evidence="2">
    <name type="scientific">marine sediment metagenome</name>
    <dbReference type="NCBI Taxonomy" id="412755"/>
    <lineage>
        <taxon>unclassified sequences</taxon>
        <taxon>metagenomes</taxon>
        <taxon>ecological metagenomes</taxon>
    </lineage>
</organism>
<gene>
    <name evidence="2" type="ORF">LCGC14_0064990</name>
</gene>
<dbReference type="Gene3D" id="1.10.3210.10">
    <property type="entry name" value="Hypothetical protein af1432"/>
    <property type="match status" value="1"/>
</dbReference>
<evidence type="ECO:0000259" key="1">
    <source>
        <dbReference type="PROSITE" id="PS51833"/>
    </source>
</evidence>
<dbReference type="Pfam" id="PF08668">
    <property type="entry name" value="HDOD"/>
    <property type="match status" value="1"/>
</dbReference>
<dbReference type="EMBL" id="LAZR01000015">
    <property type="protein sequence ID" value="KKO06691.1"/>
    <property type="molecule type" value="Genomic_DNA"/>
</dbReference>
<reference evidence="2" key="1">
    <citation type="journal article" date="2015" name="Nature">
        <title>Complex archaea that bridge the gap between prokaryotes and eukaryotes.</title>
        <authorList>
            <person name="Spang A."/>
            <person name="Saw J.H."/>
            <person name="Jorgensen S.L."/>
            <person name="Zaremba-Niedzwiedzka K."/>
            <person name="Martijn J."/>
            <person name="Lind A.E."/>
            <person name="van Eijk R."/>
            <person name="Schleper C."/>
            <person name="Guy L."/>
            <person name="Ettema T.J."/>
        </authorList>
    </citation>
    <scope>NUCLEOTIDE SEQUENCE</scope>
</reference>
<comment type="caution">
    <text evidence="2">The sequence shown here is derived from an EMBL/GenBank/DDBJ whole genome shotgun (WGS) entry which is preliminary data.</text>
</comment>
<evidence type="ECO:0000313" key="2">
    <source>
        <dbReference type="EMBL" id="KKO06691.1"/>
    </source>
</evidence>
<dbReference type="Pfam" id="PF04073">
    <property type="entry name" value="tRNA_edit"/>
    <property type="match status" value="1"/>
</dbReference>
<sequence length="471" mass="52250">MNNLAATETAGASLPDLLEKLLQQQGIAYQMRQASHAGPASRQVQACLLCDSIGTVLALIPKDHLLDLKRVSELLGRDLEPVRDVQLQRILAKHQLNQLPGLPILFNSPCIFEQSLLQQPSIWLDSGLEGWCLEVAQAEASMLVAKASSARFAVPLDTLENLPADPDQDRQDISHAVKNFTALRMRQRLEETIEIPPLPETAQKVMKLRVDPESTLEDLTDVVETDPSLAAQVVSWASSPFYAAPGKIRSVEDAISRVLGFDLVINLAVGLALGKTFSLPKDAPERSTRYWEQAIYTAAVIEGLAKAIPRHHRPELGLNYLAGLLHNFGYLVLAYIFPPYFKLICRHIEANPHVPPHLIEQHLLGVTRDQIGSWLMRYWDMPAEVATAIRYQHDANYTGNLHQYANLVYLALALLRERGIGSGPEMEIPDDLLNRLHITAQDAATAADKVLDARDALRVLVNEYQHGSKKG</sequence>